<proteinExistence type="predicted"/>
<keyword evidence="1" id="KW-0812">Transmembrane</keyword>
<evidence type="ECO:0008006" key="4">
    <source>
        <dbReference type="Google" id="ProtNLM"/>
    </source>
</evidence>
<dbReference type="AlphaFoldDB" id="A0A2M6XSX8"/>
<keyword evidence="1" id="KW-1133">Transmembrane helix</keyword>
<feature type="transmembrane region" description="Helical" evidence="1">
    <location>
        <begin position="49"/>
        <end position="72"/>
    </location>
</feature>
<organism evidence="2 3">
    <name type="scientific">Candidatus Kuenenbacteria bacterium CG08_land_8_20_14_0_20_37_23</name>
    <dbReference type="NCBI Taxonomy" id="1974617"/>
    <lineage>
        <taxon>Bacteria</taxon>
        <taxon>Candidatus Kueneniibacteriota</taxon>
    </lineage>
</organism>
<evidence type="ECO:0000313" key="2">
    <source>
        <dbReference type="EMBL" id="PIU10679.1"/>
    </source>
</evidence>
<dbReference type="Proteomes" id="UP000230586">
    <property type="component" value="Unassembled WGS sequence"/>
</dbReference>
<name>A0A2M6XSX8_9BACT</name>
<comment type="caution">
    <text evidence="2">The sequence shown here is derived from an EMBL/GenBank/DDBJ whole genome shotgun (WGS) entry which is preliminary data.</text>
</comment>
<dbReference type="EMBL" id="PEXX01000036">
    <property type="protein sequence ID" value="PIU10679.1"/>
    <property type="molecule type" value="Genomic_DNA"/>
</dbReference>
<accession>A0A2M6XSX8</accession>
<evidence type="ECO:0000256" key="1">
    <source>
        <dbReference type="SAM" id="Phobius"/>
    </source>
</evidence>
<protein>
    <recommendedName>
        <fullName evidence="4">DUF3566 domain-containing protein</fullName>
    </recommendedName>
</protein>
<keyword evidence="1" id="KW-0472">Membrane</keyword>
<reference evidence="3" key="1">
    <citation type="submission" date="2017-09" db="EMBL/GenBank/DDBJ databases">
        <title>Depth-based differentiation of microbial function through sediment-hosted aquifers and enrichment of novel symbionts in the deep terrestrial subsurface.</title>
        <authorList>
            <person name="Probst A.J."/>
            <person name="Ladd B."/>
            <person name="Jarett J.K."/>
            <person name="Geller-Mcgrath D.E."/>
            <person name="Sieber C.M.K."/>
            <person name="Emerson J.B."/>
            <person name="Anantharaman K."/>
            <person name="Thomas B.C."/>
            <person name="Malmstrom R."/>
            <person name="Stieglmeier M."/>
            <person name="Klingl A."/>
            <person name="Woyke T."/>
            <person name="Ryan C.M."/>
            <person name="Banfield J.F."/>
        </authorList>
    </citation>
    <scope>NUCLEOTIDE SEQUENCE [LARGE SCALE GENOMIC DNA]</scope>
</reference>
<feature type="transmembrane region" description="Helical" evidence="1">
    <location>
        <begin position="12"/>
        <end position="37"/>
    </location>
</feature>
<evidence type="ECO:0000313" key="3">
    <source>
        <dbReference type="Proteomes" id="UP000230586"/>
    </source>
</evidence>
<gene>
    <name evidence="2" type="ORF">COT27_01980</name>
</gene>
<sequence length="96" mass="10619">MKYEIKKIDIWGMAKFAGIFYGLIGIIPMIFATAAFIGNRENLSPQFLAVLFFPLGASVLGFIVGLVFGFVYNSVAKEFGGIKLEIDYNQNVTDRA</sequence>